<accession>X0XHU7</accession>
<name>X0XHU7_9ZZZZ</name>
<gene>
    <name evidence="2" type="ORF">S01H1_74355</name>
</gene>
<feature type="region of interest" description="Disordered" evidence="1">
    <location>
        <begin position="1"/>
        <end position="26"/>
    </location>
</feature>
<reference evidence="2" key="1">
    <citation type="journal article" date="2014" name="Front. Microbiol.">
        <title>High frequency of phylogenetically diverse reductive dehalogenase-homologous genes in deep subseafloor sedimentary metagenomes.</title>
        <authorList>
            <person name="Kawai M."/>
            <person name="Futagami T."/>
            <person name="Toyoda A."/>
            <person name="Takaki Y."/>
            <person name="Nishi S."/>
            <person name="Hori S."/>
            <person name="Arai W."/>
            <person name="Tsubouchi T."/>
            <person name="Morono Y."/>
            <person name="Uchiyama I."/>
            <person name="Ito T."/>
            <person name="Fujiyama A."/>
            <person name="Inagaki F."/>
            <person name="Takami H."/>
        </authorList>
    </citation>
    <scope>NUCLEOTIDE SEQUENCE</scope>
    <source>
        <strain evidence="2">Expedition CK06-06</strain>
    </source>
</reference>
<evidence type="ECO:0000313" key="2">
    <source>
        <dbReference type="EMBL" id="GAG36238.1"/>
    </source>
</evidence>
<feature type="compositionally biased region" description="Basic and acidic residues" evidence="1">
    <location>
        <begin position="14"/>
        <end position="24"/>
    </location>
</feature>
<sequence length="67" mass="7766">MSKVGHHKAQVGPTRREDDARQDQEFQQVDHFLRSARLGKIDIQHIRRFDFSRLSAQSKGHLADQLA</sequence>
<organism evidence="2">
    <name type="scientific">marine sediment metagenome</name>
    <dbReference type="NCBI Taxonomy" id="412755"/>
    <lineage>
        <taxon>unclassified sequences</taxon>
        <taxon>metagenomes</taxon>
        <taxon>ecological metagenomes</taxon>
    </lineage>
</organism>
<comment type="caution">
    <text evidence="2">The sequence shown here is derived from an EMBL/GenBank/DDBJ whole genome shotgun (WGS) entry which is preliminary data.</text>
</comment>
<evidence type="ECO:0000256" key="1">
    <source>
        <dbReference type="SAM" id="MobiDB-lite"/>
    </source>
</evidence>
<dbReference type="AlphaFoldDB" id="X0XHU7"/>
<feature type="non-terminal residue" evidence="2">
    <location>
        <position position="67"/>
    </location>
</feature>
<proteinExistence type="predicted"/>
<dbReference type="EMBL" id="BARS01049744">
    <property type="protein sequence ID" value="GAG36238.1"/>
    <property type="molecule type" value="Genomic_DNA"/>
</dbReference>
<protein>
    <submittedName>
        <fullName evidence="2">Uncharacterized protein</fullName>
    </submittedName>
</protein>